<dbReference type="PROSITE" id="PS51257">
    <property type="entry name" value="PROKAR_LIPOPROTEIN"/>
    <property type="match status" value="1"/>
</dbReference>
<name>A0A8J5HKD5_ZINOF</name>
<evidence type="ECO:0000256" key="2">
    <source>
        <dbReference type="ARBA" id="ARBA00022857"/>
    </source>
</evidence>
<dbReference type="SUPFAM" id="SSF55347">
    <property type="entry name" value="Glyceraldehyde-3-phosphate dehydrogenase-like, C-terminal domain"/>
    <property type="match status" value="1"/>
</dbReference>
<sequence>MATVSRRSEMTKATSSITIPVLLLGCGGVGRHLLHHIVACRDLHSKMACLLQTVFCSLIPKSLGLVLRVVGVSDSRSLLLVDDVATGGFEDALLTEIFRLKSSSGSSFSDLHDLGRCQLVKGAEVTTNIIKVAGLLGKLTGHSIFIYIKFYDSSVQTGLSVVDCTASPETVHMLTKVIDFGCCIILANKKPLTCTIEDYDSLISNIRRIRFESTVCPYFVGAGLPIIASITRVLGSGDPIYRIIGSLSGTLGYVMSEIEDGKLLSEVVLAAKSLGYTEPGINYNLRF</sequence>
<dbReference type="AlphaFoldDB" id="A0A8J5HKD5"/>
<dbReference type="EMBL" id="JACMSC010000003">
    <property type="protein sequence ID" value="KAG6529959.1"/>
    <property type="molecule type" value="Genomic_DNA"/>
</dbReference>
<reference evidence="5 6" key="1">
    <citation type="submission" date="2020-08" db="EMBL/GenBank/DDBJ databases">
        <title>Plant Genome Project.</title>
        <authorList>
            <person name="Zhang R.-G."/>
        </authorList>
    </citation>
    <scope>NUCLEOTIDE SEQUENCE [LARGE SCALE GENOMIC DNA]</scope>
    <source>
        <tissue evidence="5">Rhizome</tissue>
    </source>
</reference>
<keyword evidence="6" id="KW-1185">Reference proteome</keyword>
<evidence type="ECO:0000313" key="6">
    <source>
        <dbReference type="Proteomes" id="UP000734854"/>
    </source>
</evidence>
<dbReference type="EC" id="1.1.1.3" evidence="1"/>
<dbReference type="Gene3D" id="3.40.50.720">
    <property type="entry name" value="NAD(P)-binding Rossmann-like Domain"/>
    <property type="match status" value="1"/>
</dbReference>
<gene>
    <name evidence="5" type="ORF">ZIOFF_012176</name>
</gene>
<dbReference type="GO" id="GO:0009088">
    <property type="term" value="P:threonine biosynthetic process"/>
    <property type="evidence" value="ECO:0007669"/>
    <property type="project" value="UniProtKB-UniPathway"/>
</dbReference>
<keyword evidence="3" id="KW-0560">Oxidoreductase</keyword>
<dbReference type="Pfam" id="PF00742">
    <property type="entry name" value="Homoserine_dh"/>
    <property type="match status" value="1"/>
</dbReference>
<evidence type="ECO:0000259" key="4">
    <source>
        <dbReference type="Pfam" id="PF00742"/>
    </source>
</evidence>
<dbReference type="PANTHER" id="PTHR43070">
    <property type="match status" value="1"/>
</dbReference>
<dbReference type="UniPathway" id="UPA00050">
    <property type="reaction ID" value="UER00063"/>
</dbReference>
<dbReference type="PANTHER" id="PTHR43070:SF3">
    <property type="entry name" value="HOMOSERINE DEHYDROGENASE"/>
    <property type="match status" value="1"/>
</dbReference>
<dbReference type="SUPFAM" id="SSF51735">
    <property type="entry name" value="NAD(P)-binding Rossmann-fold domains"/>
    <property type="match status" value="1"/>
</dbReference>
<organism evidence="5 6">
    <name type="scientific">Zingiber officinale</name>
    <name type="common">Ginger</name>
    <name type="synonym">Amomum zingiber</name>
    <dbReference type="NCBI Taxonomy" id="94328"/>
    <lineage>
        <taxon>Eukaryota</taxon>
        <taxon>Viridiplantae</taxon>
        <taxon>Streptophyta</taxon>
        <taxon>Embryophyta</taxon>
        <taxon>Tracheophyta</taxon>
        <taxon>Spermatophyta</taxon>
        <taxon>Magnoliopsida</taxon>
        <taxon>Liliopsida</taxon>
        <taxon>Zingiberales</taxon>
        <taxon>Zingiberaceae</taxon>
        <taxon>Zingiber</taxon>
    </lineage>
</organism>
<evidence type="ECO:0000313" key="5">
    <source>
        <dbReference type="EMBL" id="KAG6529959.1"/>
    </source>
</evidence>
<dbReference type="InterPro" id="IPR011147">
    <property type="entry name" value="Bifunc_Aspkin/hSer_DH"/>
</dbReference>
<keyword evidence="2" id="KW-0521">NADP</keyword>
<dbReference type="GO" id="GO:0004412">
    <property type="term" value="F:homoserine dehydrogenase activity"/>
    <property type="evidence" value="ECO:0007669"/>
    <property type="project" value="UniProtKB-EC"/>
</dbReference>
<dbReference type="InterPro" id="IPR036291">
    <property type="entry name" value="NAD(P)-bd_dom_sf"/>
</dbReference>
<dbReference type="UniPathway" id="UPA00051">
    <property type="reaction ID" value="UER00465"/>
</dbReference>
<dbReference type="Proteomes" id="UP000734854">
    <property type="component" value="Unassembled WGS sequence"/>
</dbReference>
<evidence type="ECO:0000256" key="1">
    <source>
        <dbReference type="ARBA" id="ARBA00013213"/>
    </source>
</evidence>
<comment type="caution">
    <text evidence="5">The sequence shown here is derived from an EMBL/GenBank/DDBJ whole genome shotgun (WGS) entry which is preliminary data.</text>
</comment>
<protein>
    <recommendedName>
        <fullName evidence="1">homoserine dehydrogenase</fullName>
        <ecNumber evidence="1">1.1.1.3</ecNumber>
    </recommendedName>
</protein>
<evidence type="ECO:0000256" key="3">
    <source>
        <dbReference type="ARBA" id="ARBA00023002"/>
    </source>
</evidence>
<feature type="domain" description="Homoserine dehydrogenase catalytic" evidence="4">
    <location>
        <begin position="225"/>
        <end position="280"/>
    </location>
</feature>
<dbReference type="InterPro" id="IPR001342">
    <property type="entry name" value="HDH_cat"/>
</dbReference>
<proteinExistence type="predicted"/>
<accession>A0A8J5HKD5</accession>